<sequence>MFPRFLLDSDDDWQEGLRANLYPLLHPYLKPFGGYAVGETRPNQYVGMFDEDEESIEVELVDVGFRRNPIACFKSLPDGRESEGSWVLLPEDAPDHVAPGMQLHVTMFERADGQKGREFYAHYEDDWRSAPVAHLRAKNFSAAAGVDIARDYLDKETFLVRQE</sequence>
<reference evidence="1" key="1">
    <citation type="submission" date="2021-05" db="EMBL/GenBank/DDBJ databases">
        <title>Diversity, taxonomy and evolution of archaeal viruses of the class Caudoviricetes.</title>
        <authorList>
            <person name="Liu Y."/>
            <person name="Demina T.A."/>
            <person name="Roux S."/>
            <person name="Aiewsakun P."/>
            <person name="Kazlauskas D."/>
            <person name="Simmonds P."/>
            <person name="Prangishvili D."/>
            <person name="Oksanen H.M."/>
            <person name="Krupovic M."/>
        </authorList>
    </citation>
    <scope>NUCLEOTIDE SEQUENCE</scope>
    <source>
        <strain evidence="1">HRTV-13/1</strain>
    </source>
</reference>
<evidence type="ECO:0000313" key="1">
    <source>
        <dbReference type="EMBL" id="UBF21280.1"/>
    </source>
</evidence>
<dbReference type="EMBL" id="MZ334510">
    <property type="protein sequence ID" value="UBF21280.1"/>
    <property type="molecule type" value="Genomic_DNA"/>
</dbReference>
<dbReference type="Proteomes" id="UP000828049">
    <property type="component" value="Segment"/>
</dbReference>
<accession>A0AAE9BWD0</accession>
<evidence type="ECO:0000313" key="2">
    <source>
        <dbReference type="Proteomes" id="UP000828049"/>
    </source>
</evidence>
<proteinExistence type="predicted"/>
<protein>
    <submittedName>
        <fullName evidence="1">Uncharacterized protein</fullName>
    </submittedName>
</protein>
<name>A0AAE9BWD0_9CAUD</name>
<organism evidence="1 2">
    <name type="scientific">Halorubrum phage HRTV-13</name>
    <dbReference type="NCBI Taxonomy" id="2877993"/>
    <lineage>
        <taxon>Viruses</taxon>
        <taxon>Duplodnaviria</taxon>
        <taxon>Heunggongvirae</taxon>
        <taxon>Uroviricota</taxon>
        <taxon>Caudoviricetes</taxon>
        <taxon>Thumleimavirales</taxon>
        <taxon>Hafunaviridae</taxon>
        <taxon>Haloferacalesvirus</taxon>
        <taxon>Haloferacalesvirus hv5</taxon>
    </lineage>
</organism>
<gene>
    <name evidence="1" type="ORF">HRTV-13_gp34</name>
</gene>